<evidence type="ECO:0000256" key="6">
    <source>
        <dbReference type="ARBA" id="ARBA00022840"/>
    </source>
</evidence>
<keyword evidence="7 9" id="KW-0234">DNA repair</keyword>
<comment type="caution">
    <text evidence="12">The sequence shown here is derived from an EMBL/GenBank/DDBJ whole genome shotgun (WGS) entry which is preliminary data.</text>
</comment>
<protein>
    <recommendedName>
        <fullName evidence="3 9">DNA repair protein RecN</fullName>
    </recommendedName>
    <alternativeName>
        <fullName evidence="8 9">Recombination protein N</fullName>
    </alternativeName>
</protein>
<feature type="domain" description="RecF/RecN/SMC N-terminal" evidence="11">
    <location>
        <begin position="2"/>
        <end position="502"/>
    </location>
</feature>
<dbReference type="NCBIfam" id="TIGR00634">
    <property type="entry name" value="recN"/>
    <property type="match status" value="1"/>
</dbReference>
<dbReference type="Gene3D" id="3.40.50.300">
    <property type="entry name" value="P-loop containing nucleotide triphosphate hydrolases"/>
    <property type="match status" value="2"/>
</dbReference>
<dbReference type="InterPro" id="IPR004604">
    <property type="entry name" value="DNA_recomb/repair_RecN"/>
</dbReference>
<keyword evidence="5 9" id="KW-0227">DNA damage</keyword>
<evidence type="ECO:0000256" key="2">
    <source>
        <dbReference type="ARBA" id="ARBA00009441"/>
    </source>
</evidence>
<keyword evidence="6" id="KW-0067">ATP-binding</keyword>
<gene>
    <name evidence="12" type="ORF">CJP73_00305</name>
</gene>
<dbReference type="GO" id="GO:0043590">
    <property type="term" value="C:bacterial nucleoid"/>
    <property type="evidence" value="ECO:0007669"/>
    <property type="project" value="TreeGrafter"/>
</dbReference>
<evidence type="ECO:0000313" key="13">
    <source>
        <dbReference type="Proteomes" id="UP000266206"/>
    </source>
</evidence>
<dbReference type="EMBL" id="NQYH01000001">
    <property type="protein sequence ID" value="RIY41925.1"/>
    <property type="molecule type" value="Genomic_DNA"/>
</dbReference>
<dbReference type="OrthoDB" id="9806954at2"/>
<evidence type="ECO:0000256" key="3">
    <source>
        <dbReference type="ARBA" id="ARBA00021315"/>
    </source>
</evidence>
<dbReference type="GO" id="GO:0009432">
    <property type="term" value="P:SOS response"/>
    <property type="evidence" value="ECO:0007669"/>
    <property type="project" value="TreeGrafter"/>
</dbReference>
<evidence type="ECO:0000256" key="9">
    <source>
        <dbReference type="PIRNR" id="PIRNR003128"/>
    </source>
</evidence>
<evidence type="ECO:0000313" key="12">
    <source>
        <dbReference type="EMBL" id="RIY41925.1"/>
    </source>
</evidence>
<evidence type="ECO:0000256" key="7">
    <source>
        <dbReference type="ARBA" id="ARBA00023204"/>
    </source>
</evidence>
<dbReference type="SUPFAM" id="SSF52540">
    <property type="entry name" value="P-loop containing nucleoside triphosphate hydrolases"/>
    <property type="match status" value="1"/>
</dbReference>
<dbReference type="InterPro" id="IPR027417">
    <property type="entry name" value="P-loop_NTPase"/>
</dbReference>
<evidence type="ECO:0000256" key="1">
    <source>
        <dbReference type="ARBA" id="ARBA00003618"/>
    </source>
</evidence>
<reference evidence="12 13" key="1">
    <citation type="submission" date="2017-08" db="EMBL/GenBank/DDBJ databases">
        <title>Pusillimonas indicus sp. nov., a member of the family Alcaligenaceae isolated from surface seawater.</title>
        <authorList>
            <person name="Li J."/>
        </authorList>
    </citation>
    <scope>NUCLEOTIDE SEQUENCE [LARGE SCALE GENOMIC DNA]</scope>
    <source>
        <strain evidence="12 13">L52-1-41</strain>
    </source>
</reference>
<proteinExistence type="inferred from homology"/>
<accession>A0A3A1YWK0</accession>
<comment type="similarity">
    <text evidence="2 9">Belongs to the RecN family.</text>
</comment>
<evidence type="ECO:0000256" key="8">
    <source>
        <dbReference type="ARBA" id="ARBA00033408"/>
    </source>
</evidence>
<dbReference type="RefSeq" id="WP_119515154.1">
    <property type="nucleotide sequence ID" value="NZ_NQYH01000001.1"/>
</dbReference>
<dbReference type="AlphaFoldDB" id="A0A3A1YWK0"/>
<dbReference type="PANTHER" id="PTHR11059">
    <property type="entry name" value="DNA REPAIR PROTEIN RECN"/>
    <property type="match status" value="1"/>
</dbReference>
<keyword evidence="4" id="KW-0547">Nucleotide-binding</keyword>
<dbReference type="FunFam" id="3.40.50.300:FF:000356">
    <property type="entry name" value="DNA repair protein RecN"/>
    <property type="match status" value="1"/>
</dbReference>
<organism evidence="12 13">
    <name type="scientific">Neopusillimonas maritima</name>
    <dbReference type="NCBI Taxonomy" id="2026239"/>
    <lineage>
        <taxon>Bacteria</taxon>
        <taxon>Pseudomonadati</taxon>
        <taxon>Pseudomonadota</taxon>
        <taxon>Betaproteobacteria</taxon>
        <taxon>Burkholderiales</taxon>
        <taxon>Alcaligenaceae</taxon>
        <taxon>Neopusillimonas</taxon>
    </lineage>
</organism>
<name>A0A3A1YWK0_9BURK</name>
<dbReference type="InterPro" id="IPR003395">
    <property type="entry name" value="RecF/RecN/SMC_N"/>
</dbReference>
<dbReference type="FunFam" id="3.40.50.300:FF:000319">
    <property type="entry name" value="DNA repair protein RecN"/>
    <property type="match status" value="1"/>
</dbReference>
<evidence type="ECO:0000256" key="10">
    <source>
        <dbReference type="SAM" id="Coils"/>
    </source>
</evidence>
<sequence>MLRTLHLRDFVIVDQAELHFDAGFTVFSGETGAGKSILIDALSLVLGARSDARFVREGCKRTDISALFSAPESLAQWLEEQSLETDHDELVLRRVIDQQGRSKAYINGIPATLAQLKELGEHLVDIHGQHAHQSLLQPASQRALLDTQGGHNALAQEVQQHWQHWQTAKRHLARALEQTDKLNEERDRLEWQASELERLDLQPGEWETLTTEHHRLAHAQSLLENANRALEALDNDDQGARHFLNMAAQQMEQMLRHDEAVRSLYETLESARIATAETVSDLNAYLDRIDLDPERLAQAEQRMSAIFELARKFRIEPENIPEFQADIAQKLREASANADISHLQQDVDTYYQQYLKAAKALSKARAKAAQTMSRQVTDAMQTLAMKGGRFEIGLNNGGETAHGLENIEFLVAGHTGATPRPLAKVASGGELARISLALSVIASQAARVPTLIFDEVDSGVGGAVAEVVGQLLKSLGQQHQVLCVTHLPQVAAYGHHHYRVSKKVIQNKTKSTIELLAPTDRVDEVARMLGGLEITDTTIRHAKEMLAR</sequence>
<dbReference type="GO" id="GO:0006310">
    <property type="term" value="P:DNA recombination"/>
    <property type="evidence" value="ECO:0007669"/>
    <property type="project" value="InterPro"/>
</dbReference>
<comment type="function">
    <text evidence="1 9">May be involved in recombinational repair of damaged DNA.</text>
</comment>
<dbReference type="NCBIfam" id="NF008121">
    <property type="entry name" value="PRK10869.1"/>
    <property type="match status" value="1"/>
</dbReference>
<keyword evidence="10" id="KW-0175">Coiled coil</keyword>
<dbReference type="PIRSF" id="PIRSF003128">
    <property type="entry name" value="RecN"/>
    <property type="match status" value="1"/>
</dbReference>
<evidence type="ECO:0000259" key="11">
    <source>
        <dbReference type="Pfam" id="PF02463"/>
    </source>
</evidence>
<feature type="coiled-coil region" evidence="10">
    <location>
        <begin position="172"/>
        <end position="236"/>
    </location>
</feature>
<dbReference type="CDD" id="cd03241">
    <property type="entry name" value="ABC_RecN"/>
    <property type="match status" value="2"/>
</dbReference>
<dbReference type="Proteomes" id="UP000266206">
    <property type="component" value="Unassembled WGS sequence"/>
</dbReference>
<evidence type="ECO:0000256" key="5">
    <source>
        <dbReference type="ARBA" id="ARBA00022763"/>
    </source>
</evidence>
<dbReference type="GO" id="GO:0006281">
    <property type="term" value="P:DNA repair"/>
    <property type="evidence" value="ECO:0007669"/>
    <property type="project" value="UniProtKB-KW"/>
</dbReference>
<dbReference type="Pfam" id="PF02463">
    <property type="entry name" value="SMC_N"/>
    <property type="match status" value="1"/>
</dbReference>
<evidence type="ECO:0000256" key="4">
    <source>
        <dbReference type="ARBA" id="ARBA00022741"/>
    </source>
</evidence>
<dbReference type="PANTHER" id="PTHR11059:SF0">
    <property type="entry name" value="DNA REPAIR PROTEIN RECN"/>
    <property type="match status" value="1"/>
</dbReference>
<dbReference type="GO" id="GO:0005524">
    <property type="term" value="F:ATP binding"/>
    <property type="evidence" value="ECO:0007669"/>
    <property type="project" value="UniProtKB-KW"/>
</dbReference>